<evidence type="ECO:0000256" key="1">
    <source>
        <dbReference type="ARBA" id="ARBA00022527"/>
    </source>
</evidence>
<comment type="caution">
    <text evidence="6">The sequence shown here is derived from an EMBL/GenBank/DDBJ whole genome shotgun (WGS) entry which is preliminary data.</text>
</comment>
<dbReference type="GO" id="GO:0005952">
    <property type="term" value="C:cAMP-dependent protein kinase complex"/>
    <property type="evidence" value="ECO:0007669"/>
    <property type="project" value="TreeGrafter"/>
</dbReference>
<dbReference type="GO" id="GO:0004691">
    <property type="term" value="F:cAMP-dependent protein kinase activity"/>
    <property type="evidence" value="ECO:0007669"/>
    <property type="project" value="TreeGrafter"/>
</dbReference>
<evidence type="ECO:0000256" key="5">
    <source>
        <dbReference type="ARBA" id="ARBA00022840"/>
    </source>
</evidence>
<organism evidence="6 7">
    <name type="scientific">Halteria grandinella</name>
    <dbReference type="NCBI Taxonomy" id="5974"/>
    <lineage>
        <taxon>Eukaryota</taxon>
        <taxon>Sar</taxon>
        <taxon>Alveolata</taxon>
        <taxon>Ciliophora</taxon>
        <taxon>Intramacronucleata</taxon>
        <taxon>Spirotrichea</taxon>
        <taxon>Stichotrichia</taxon>
        <taxon>Sporadotrichida</taxon>
        <taxon>Halteriidae</taxon>
        <taxon>Halteria</taxon>
    </lineage>
</organism>
<evidence type="ECO:0000313" key="6">
    <source>
        <dbReference type="EMBL" id="TNV74518.1"/>
    </source>
</evidence>
<keyword evidence="1" id="KW-0723">Serine/threonine-protein kinase</keyword>
<dbReference type="PANTHER" id="PTHR24353:SF37">
    <property type="entry name" value="CAMP-DEPENDENT PROTEIN KINASE CATALYTIC SUBUNIT PRKX"/>
    <property type="match status" value="1"/>
</dbReference>
<evidence type="ECO:0000256" key="4">
    <source>
        <dbReference type="ARBA" id="ARBA00022777"/>
    </source>
</evidence>
<proteinExistence type="predicted"/>
<dbReference type="InterPro" id="IPR011009">
    <property type="entry name" value="Kinase-like_dom_sf"/>
</dbReference>
<reference evidence="6" key="1">
    <citation type="submission" date="2019-06" db="EMBL/GenBank/DDBJ databases">
        <authorList>
            <person name="Zheng W."/>
        </authorList>
    </citation>
    <scope>NUCLEOTIDE SEQUENCE</scope>
    <source>
        <strain evidence="6">QDHG01</strain>
    </source>
</reference>
<evidence type="ECO:0000313" key="7">
    <source>
        <dbReference type="Proteomes" id="UP000785679"/>
    </source>
</evidence>
<dbReference type="GO" id="GO:0005524">
    <property type="term" value="F:ATP binding"/>
    <property type="evidence" value="ECO:0007669"/>
    <property type="project" value="UniProtKB-KW"/>
</dbReference>
<sequence>MGELILQLELHIIWHQKSQPAKVIPIQWIYGQLEFACMNLCAEMFLMLRTQKTRNLNNKNSYEIYEEIQKKPLSFPSVLKDRKAKKLIEQLLSKTPELRLGSSFASLKNNPFFEHFDYDSLINRELKPPYLPPKSKLHSDKEIQKAIAAGKLITEEIKVLVFIQLE</sequence>
<evidence type="ECO:0000256" key="3">
    <source>
        <dbReference type="ARBA" id="ARBA00022741"/>
    </source>
</evidence>
<gene>
    <name evidence="6" type="ORF">FGO68_gene5077</name>
</gene>
<dbReference type="OrthoDB" id="417954at2759"/>
<dbReference type="SUPFAM" id="SSF56112">
    <property type="entry name" value="Protein kinase-like (PK-like)"/>
    <property type="match status" value="1"/>
</dbReference>
<keyword evidence="4" id="KW-0418">Kinase</keyword>
<evidence type="ECO:0000256" key="2">
    <source>
        <dbReference type="ARBA" id="ARBA00022679"/>
    </source>
</evidence>
<name>A0A8J8NGV8_HALGN</name>
<keyword evidence="2" id="KW-0808">Transferase</keyword>
<keyword evidence="7" id="KW-1185">Reference proteome</keyword>
<dbReference type="AlphaFoldDB" id="A0A8J8NGV8"/>
<keyword evidence="3" id="KW-0547">Nucleotide-binding</keyword>
<dbReference type="EMBL" id="RRYP01016908">
    <property type="protein sequence ID" value="TNV74518.1"/>
    <property type="molecule type" value="Genomic_DNA"/>
</dbReference>
<accession>A0A8J8NGV8</accession>
<dbReference type="PANTHER" id="PTHR24353">
    <property type="entry name" value="CYCLIC NUCLEOTIDE-DEPENDENT PROTEIN KINASE"/>
    <property type="match status" value="1"/>
</dbReference>
<protein>
    <submittedName>
        <fullName evidence="6">Uncharacterized protein</fullName>
    </submittedName>
</protein>
<dbReference type="Proteomes" id="UP000785679">
    <property type="component" value="Unassembled WGS sequence"/>
</dbReference>
<keyword evidence="5" id="KW-0067">ATP-binding</keyword>
<dbReference type="Gene3D" id="1.10.510.10">
    <property type="entry name" value="Transferase(Phosphotransferase) domain 1"/>
    <property type="match status" value="1"/>
</dbReference>